<keyword evidence="2" id="KW-1133">Transmembrane helix</keyword>
<evidence type="ECO:0000256" key="2">
    <source>
        <dbReference type="SAM" id="Phobius"/>
    </source>
</evidence>
<dbReference type="Proteomes" id="UP000693970">
    <property type="component" value="Unassembled WGS sequence"/>
</dbReference>
<protein>
    <submittedName>
        <fullName evidence="3">Phosphoglyceromutase</fullName>
    </submittedName>
</protein>
<dbReference type="Pfam" id="PF00300">
    <property type="entry name" value="His_Phos_1"/>
    <property type="match status" value="1"/>
</dbReference>
<feature type="transmembrane region" description="Helical" evidence="2">
    <location>
        <begin position="118"/>
        <end position="137"/>
    </location>
</feature>
<keyword evidence="4" id="KW-1185">Reference proteome</keyword>
<keyword evidence="2" id="KW-0472">Membrane</keyword>
<feature type="compositionally biased region" description="Polar residues" evidence="1">
    <location>
        <begin position="73"/>
        <end position="85"/>
    </location>
</feature>
<feature type="region of interest" description="Disordered" evidence="1">
    <location>
        <begin position="44"/>
        <end position="101"/>
    </location>
</feature>
<keyword evidence="2" id="KW-0812">Transmembrane</keyword>
<gene>
    <name evidence="3" type="ORF">IV203_011590</name>
</gene>
<sequence>MYRPLQQDASRVVTYGATAATIASSTSSTPSSWRHLRWASSPFRHHQGPGEIQLSSDDGETSTPTLSTPGSSCGNSPSSFHSANGITPPPPPPLPPSLRCSSSSIRRMATASQKRNKVLLLIASCLGIYTVILFVLWNKSILAMSAGGTSNSSSSSFSISSSSDTESDDDYYYPPSKHHHHSHLESSSYASKMKQFLFENFLPWGPFRSNSISPPSHTTRSILLVMHGEAVPESPYIPDLNRPLTENGIRDADELGWYLQEHNIEPPDWIFASPSVRTSYTLELIRRHWASNVPVAFEEILYILAFNDYFAFCAGLAFNFRRVLIVGHNPAILNTAKKLMAAHGIEDFPEAGLMELRWNHQELWMNLVPGTGDTELAVSPNNVQNEFFNVTVTKFSKKRRRREQQQQEQAQP</sequence>
<reference evidence="3" key="1">
    <citation type="journal article" date="2021" name="Sci. Rep.">
        <title>Diploid genomic architecture of Nitzschia inconspicua, an elite biomass production diatom.</title>
        <authorList>
            <person name="Oliver A."/>
            <person name="Podell S."/>
            <person name="Pinowska A."/>
            <person name="Traller J.C."/>
            <person name="Smith S.R."/>
            <person name="McClure R."/>
            <person name="Beliaev A."/>
            <person name="Bohutskyi P."/>
            <person name="Hill E.A."/>
            <person name="Rabines A."/>
            <person name="Zheng H."/>
            <person name="Allen L.Z."/>
            <person name="Kuo A."/>
            <person name="Grigoriev I.V."/>
            <person name="Allen A.E."/>
            <person name="Hazlebeck D."/>
            <person name="Allen E.E."/>
        </authorList>
    </citation>
    <scope>NUCLEOTIDE SEQUENCE</scope>
    <source>
        <strain evidence="3">Hildebrandi</strain>
    </source>
</reference>
<dbReference type="AlphaFoldDB" id="A0A9K3KTY0"/>
<name>A0A9K3KTY0_9STRA</name>
<dbReference type="OrthoDB" id="2019724at2759"/>
<proteinExistence type="predicted"/>
<evidence type="ECO:0000313" key="4">
    <source>
        <dbReference type="Proteomes" id="UP000693970"/>
    </source>
</evidence>
<feature type="compositionally biased region" description="Low complexity" evidence="1">
    <location>
        <begin position="61"/>
        <end position="72"/>
    </location>
</feature>
<dbReference type="EMBL" id="JAGRRH010000019">
    <property type="protein sequence ID" value="KAG7348993.1"/>
    <property type="molecule type" value="Genomic_DNA"/>
</dbReference>
<comment type="caution">
    <text evidence="3">The sequence shown here is derived from an EMBL/GenBank/DDBJ whole genome shotgun (WGS) entry which is preliminary data.</text>
</comment>
<feature type="compositionally biased region" description="Pro residues" evidence="1">
    <location>
        <begin position="87"/>
        <end position="96"/>
    </location>
</feature>
<evidence type="ECO:0000313" key="3">
    <source>
        <dbReference type="EMBL" id="KAG7348993.1"/>
    </source>
</evidence>
<organism evidence="3 4">
    <name type="scientific">Nitzschia inconspicua</name>
    <dbReference type="NCBI Taxonomy" id="303405"/>
    <lineage>
        <taxon>Eukaryota</taxon>
        <taxon>Sar</taxon>
        <taxon>Stramenopiles</taxon>
        <taxon>Ochrophyta</taxon>
        <taxon>Bacillariophyta</taxon>
        <taxon>Bacillariophyceae</taxon>
        <taxon>Bacillariophycidae</taxon>
        <taxon>Bacillariales</taxon>
        <taxon>Bacillariaceae</taxon>
        <taxon>Nitzschia</taxon>
    </lineage>
</organism>
<dbReference type="CDD" id="cd07067">
    <property type="entry name" value="HP_PGM_like"/>
    <property type="match status" value="1"/>
</dbReference>
<reference evidence="3" key="2">
    <citation type="submission" date="2021-04" db="EMBL/GenBank/DDBJ databases">
        <authorList>
            <person name="Podell S."/>
        </authorList>
    </citation>
    <scope>NUCLEOTIDE SEQUENCE</scope>
    <source>
        <strain evidence="3">Hildebrandi</strain>
    </source>
</reference>
<evidence type="ECO:0000256" key="1">
    <source>
        <dbReference type="SAM" id="MobiDB-lite"/>
    </source>
</evidence>
<accession>A0A9K3KTY0</accession>
<dbReference type="InterPro" id="IPR013078">
    <property type="entry name" value="His_Pase_superF_clade-1"/>
</dbReference>